<name>A0A089P349_9HYPH</name>
<evidence type="ECO:0000313" key="1">
    <source>
        <dbReference type="EMBL" id="AIQ92438.1"/>
    </source>
</evidence>
<proteinExistence type="predicted"/>
<organism evidence="1 2">
    <name type="scientific">Methylobacterium oryzae CBMB20</name>
    <dbReference type="NCBI Taxonomy" id="693986"/>
    <lineage>
        <taxon>Bacteria</taxon>
        <taxon>Pseudomonadati</taxon>
        <taxon>Pseudomonadota</taxon>
        <taxon>Alphaproteobacteria</taxon>
        <taxon>Hyphomicrobiales</taxon>
        <taxon>Methylobacteriaceae</taxon>
        <taxon>Methylobacterium</taxon>
    </lineage>
</organism>
<keyword evidence="2" id="KW-1185">Reference proteome</keyword>
<sequence>MSRLREFAGGPTEGTHFNVMETAPACVIVRSDKAHLEALSDATVQPEPIC</sequence>
<dbReference type="KEGG" id="mor:MOC_4683"/>
<reference evidence="1 2" key="1">
    <citation type="journal article" date="2014" name="PLoS ONE">
        <title>Genome Information of Methylobacterium oryzae, a Plant-Probiotic Methylotroph in the Phyllosphere.</title>
        <authorList>
            <person name="Kwak M.J."/>
            <person name="Jeong H."/>
            <person name="Madhaiyan M."/>
            <person name="Lee Y."/>
            <person name="Sa T.M."/>
            <person name="Oh T.K."/>
            <person name="Kim J.F."/>
        </authorList>
    </citation>
    <scope>NUCLEOTIDE SEQUENCE [LARGE SCALE GENOMIC DNA]</scope>
    <source>
        <strain evidence="1 2">CBMB20</strain>
    </source>
</reference>
<dbReference type="HOGENOM" id="CLU_3119702_0_0_5"/>
<gene>
    <name evidence="1" type="ORF">MOC_4683</name>
</gene>
<protein>
    <submittedName>
        <fullName evidence="1">Protein of unassigned function</fullName>
    </submittedName>
</protein>
<dbReference type="EMBL" id="CP003811">
    <property type="protein sequence ID" value="AIQ92438.1"/>
    <property type="molecule type" value="Genomic_DNA"/>
</dbReference>
<dbReference type="Proteomes" id="UP000029492">
    <property type="component" value="Chromosome"/>
</dbReference>
<dbReference type="AlphaFoldDB" id="A0A089P349"/>
<accession>A0A089P349</accession>
<dbReference type="STRING" id="693986.MOC_4683"/>
<evidence type="ECO:0000313" key="2">
    <source>
        <dbReference type="Proteomes" id="UP000029492"/>
    </source>
</evidence>